<dbReference type="RefSeq" id="WP_015907183.1">
    <property type="nucleotide sequence ID" value="NZ_FUZJ01000001.1"/>
</dbReference>
<dbReference type="InterPro" id="IPR006035">
    <property type="entry name" value="Ureohydrolase"/>
</dbReference>
<organism evidence="1 2">
    <name type="scientific">Caldicellulosiruptor bescii</name>
    <name type="common">Anaerocellum thermophilum</name>
    <dbReference type="NCBI Taxonomy" id="31899"/>
    <lineage>
        <taxon>Bacteria</taxon>
        <taxon>Bacillati</taxon>
        <taxon>Bacillota</taxon>
        <taxon>Bacillota incertae sedis</taxon>
        <taxon>Caldicellulosiruptorales</taxon>
        <taxon>Caldicellulosiruptoraceae</taxon>
        <taxon>Caldicellulosiruptor</taxon>
    </lineage>
</organism>
<dbReference type="Pfam" id="PF00491">
    <property type="entry name" value="Arginase"/>
    <property type="match status" value="1"/>
</dbReference>
<dbReference type="Proteomes" id="UP000196803">
    <property type="component" value="Unassembled WGS sequence"/>
</dbReference>
<accession>A0ABY1SB80</accession>
<comment type="caution">
    <text evidence="1">The sequence shown here is derived from an EMBL/GenBank/DDBJ whole genome shotgun (WGS) entry which is preliminary data.</text>
</comment>
<name>A0ABY1SB80_CALBS</name>
<reference evidence="1 2" key="1">
    <citation type="submission" date="2017-05" db="EMBL/GenBank/DDBJ databases">
        <authorList>
            <person name="Varghese N."/>
            <person name="Submissions S."/>
        </authorList>
    </citation>
    <scope>NUCLEOTIDE SEQUENCE [LARGE SCALE GENOMIC DNA]</scope>
    <source>
        <strain evidence="1 2">MACB1020</strain>
    </source>
</reference>
<evidence type="ECO:0000313" key="2">
    <source>
        <dbReference type="Proteomes" id="UP000196803"/>
    </source>
</evidence>
<keyword evidence="2" id="KW-1185">Reference proteome</keyword>
<gene>
    <name evidence="1" type="ORF">SAMN05216240_2506</name>
</gene>
<dbReference type="InterPro" id="IPR023696">
    <property type="entry name" value="Ureohydrolase_dom_sf"/>
</dbReference>
<dbReference type="Gene3D" id="3.40.800.10">
    <property type="entry name" value="Ureohydrolase domain"/>
    <property type="match status" value="1"/>
</dbReference>
<evidence type="ECO:0000313" key="1">
    <source>
        <dbReference type="EMBL" id="SMR95224.1"/>
    </source>
</evidence>
<protein>
    <submittedName>
        <fullName evidence="1">Arginase family enzyme</fullName>
    </submittedName>
</protein>
<sequence>MKSLLSSSYILMFDEYYSFQPRLKEMCICIDLKDLSSTKYMCSKKVLDSISEKIKKVENSLFFLGAGEYHHFTYMLLKKFDKTLSLIVIDKHVDYSDTYQGFITCGSWLKDAAGLNQIVEIFVLSEEKKNVHNSKIKIFSPLEYKKIKPHLPVYISIDKDILTKSSINTTWDQGHCQPKTLIEIVLHFTSSFEIVGADICGEPPAHFFLPEHKKSENINIQLLSLFTAKSQSIVA</sequence>
<dbReference type="SUPFAM" id="SSF52768">
    <property type="entry name" value="Arginase/deacetylase"/>
    <property type="match status" value="1"/>
</dbReference>
<dbReference type="GeneID" id="31771959"/>
<dbReference type="EMBL" id="FXXC01000001">
    <property type="protein sequence ID" value="SMR95224.1"/>
    <property type="molecule type" value="Genomic_DNA"/>
</dbReference>
<proteinExistence type="predicted"/>